<evidence type="ECO:0000259" key="1">
    <source>
        <dbReference type="PROSITE" id="PS50011"/>
    </source>
</evidence>
<gene>
    <name evidence="2" type="ORF">CSSPJE1EN1_LOCUS2128</name>
</gene>
<dbReference type="InterPro" id="IPR001245">
    <property type="entry name" value="Ser-Thr/Tyr_kinase_cat_dom"/>
</dbReference>
<dbReference type="PANTHER" id="PTHR44329:SF260">
    <property type="entry name" value="PROTEIN KINASE DOMAIN-CONTAINING PROTEIN"/>
    <property type="match status" value="1"/>
</dbReference>
<dbReference type="InterPro" id="IPR000719">
    <property type="entry name" value="Prot_kinase_dom"/>
</dbReference>
<dbReference type="InterPro" id="IPR051681">
    <property type="entry name" value="Ser/Thr_Kinases-Pseudokinases"/>
</dbReference>
<dbReference type="Gene3D" id="1.10.510.10">
    <property type="entry name" value="Transferase(Phosphotransferase) domain 1"/>
    <property type="match status" value="2"/>
</dbReference>
<evidence type="ECO:0000313" key="2">
    <source>
        <dbReference type="EMBL" id="CAK9256650.1"/>
    </source>
</evidence>
<organism evidence="2 3">
    <name type="scientific">Sphagnum jensenii</name>
    <dbReference type="NCBI Taxonomy" id="128206"/>
    <lineage>
        <taxon>Eukaryota</taxon>
        <taxon>Viridiplantae</taxon>
        <taxon>Streptophyta</taxon>
        <taxon>Embryophyta</taxon>
        <taxon>Bryophyta</taxon>
        <taxon>Sphagnophytina</taxon>
        <taxon>Sphagnopsida</taxon>
        <taxon>Sphagnales</taxon>
        <taxon>Sphagnaceae</taxon>
        <taxon>Sphagnum</taxon>
    </lineage>
</organism>
<dbReference type="PROSITE" id="PS50011">
    <property type="entry name" value="PROTEIN_KINASE_DOM"/>
    <property type="match status" value="1"/>
</dbReference>
<dbReference type="Proteomes" id="UP001497444">
    <property type="component" value="Chromosome 10"/>
</dbReference>
<accession>A0ABP0VUA2</accession>
<dbReference type="EMBL" id="OZ020105">
    <property type="protein sequence ID" value="CAK9256650.1"/>
    <property type="molecule type" value="Genomic_DNA"/>
</dbReference>
<feature type="domain" description="Protein kinase" evidence="1">
    <location>
        <begin position="489"/>
        <end position="762"/>
    </location>
</feature>
<sequence length="776" mass="87097">MVFKGCMETLDLWARTLGLQRVQLGFGLSSIDSSVAETLFKECQDVAMTVSLRCEQVRFNNSLCSLLATTYSSSLRRDFDFRKTHECEIILAELKRVLLCGEMLVAQWTDENWWKSMVNSSDSASIQERVLLHLNELLFCVEELNLITSESVPPDYTFFKSDVLNLLTPDVEAASARDIESLFRTIEGYTRTSVLQGDAMKLAEYVLDKFRAANSNHGRVEYDDVQLGDFLGNGSFGSVFKCQFLGMMAAVKVFRTSSRWTAKAVENEANLQARSTNSDRGHLHLIAFDDVHRGKECLGNGSFGSVFKCQCHGEIAAVKIFLTSNITEVKAVENEVSLLARLQHPNVVRFIGYAFKGREHFIVTELMSMDLRRPTLPPEDSCPGHLSAFIKECWATRPKDRPKFPEICQMLQECKGMILSHSSPHPSLQNSEPRKHRNDGDYTRSILATDNSEKLFQGSGRMVDVSGGRFRATNPDHGLLHLMEYEDVCIGKECLGIGAFGVVFKCTFHGKMAAAQIMLTSNIPEVEAVENEVNIRARLQHPNVVQFIGYAIKGSQHVIVMELMSKDLRAYLHENVHDGQTIPQLVAIDIMLQLAEAMTYLHESGVMHRDLNPENVLVNVPETEDSHLLSSVQAKITGFGMSKLNLNNSRFTTRQVGKAQWRAPEVFEDEQNTEKYTKAADVYSFAMVFFEVLTGEVPFANIQKNQLLPRIRDGERPTLPPEDCCAAHLSAVIKKCWATRAEDRPKFVEICQMLVSCKDLILSHSSTNPSSQSSKS</sequence>
<evidence type="ECO:0000313" key="3">
    <source>
        <dbReference type="Proteomes" id="UP001497444"/>
    </source>
</evidence>
<dbReference type="PANTHER" id="PTHR44329">
    <property type="entry name" value="SERINE/THREONINE-PROTEIN KINASE TNNI3K-RELATED"/>
    <property type="match status" value="1"/>
</dbReference>
<proteinExistence type="predicted"/>
<name>A0ABP0VUA2_9BRYO</name>
<dbReference type="Gene3D" id="3.30.200.20">
    <property type="entry name" value="Phosphorylase Kinase, domain 1"/>
    <property type="match status" value="2"/>
</dbReference>
<keyword evidence="3" id="KW-1185">Reference proteome</keyword>
<dbReference type="Pfam" id="PF07714">
    <property type="entry name" value="PK_Tyr_Ser-Thr"/>
    <property type="match status" value="1"/>
</dbReference>
<protein>
    <recommendedName>
        <fullName evidence="1">Protein kinase domain-containing protein</fullName>
    </recommendedName>
</protein>
<dbReference type="InterPro" id="IPR011009">
    <property type="entry name" value="Kinase-like_dom_sf"/>
</dbReference>
<dbReference type="SUPFAM" id="SSF56112">
    <property type="entry name" value="Protein kinase-like (PK-like)"/>
    <property type="match status" value="3"/>
</dbReference>
<reference evidence="2" key="1">
    <citation type="submission" date="2024-02" db="EMBL/GenBank/DDBJ databases">
        <authorList>
            <consortium name="ELIXIR-Norway"/>
            <consortium name="Elixir Norway"/>
        </authorList>
    </citation>
    <scope>NUCLEOTIDE SEQUENCE</scope>
</reference>
<dbReference type="Pfam" id="PF00069">
    <property type="entry name" value="Pkinase"/>
    <property type="match status" value="1"/>
</dbReference>